<reference evidence="1" key="1">
    <citation type="submission" date="2021-09" db="EMBL/GenBank/DDBJ databases">
        <authorList>
            <consortium name="AG Swart"/>
            <person name="Singh M."/>
            <person name="Singh A."/>
            <person name="Seah K."/>
            <person name="Emmerich C."/>
        </authorList>
    </citation>
    <scope>NUCLEOTIDE SEQUENCE</scope>
    <source>
        <strain evidence="1">ATCC30299</strain>
    </source>
</reference>
<keyword evidence="2" id="KW-1185">Reference proteome</keyword>
<evidence type="ECO:0000313" key="1">
    <source>
        <dbReference type="EMBL" id="CAG9326258.1"/>
    </source>
</evidence>
<proteinExistence type="predicted"/>
<sequence>MVLISEVYRYLLSPVEKTLKTWEGKQGMKGKLGRWFRIGRVPLPIIESWGRVFNTLYMMIYTMTQRPWGPLYKRLFEMDMHPGKFYYIFARHRLILFFWFGHSFIYDYNMMSSMKNNSDHLAYFNAKYSRKFPRNTLNWRTSAHYLEISRIYTVEMIKKLAVIEQELAEEHRRQKAIALIN</sequence>
<organism evidence="1 2">
    <name type="scientific">Blepharisma stoltei</name>
    <dbReference type="NCBI Taxonomy" id="1481888"/>
    <lineage>
        <taxon>Eukaryota</taxon>
        <taxon>Sar</taxon>
        <taxon>Alveolata</taxon>
        <taxon>Ciliophora</taxon>
        <taxon>Postciliodesmatophora</taxon>
        <taxon>Heterotrichea</taxon>
        <taxon>Heterotrichida</taxon>
        <taxon>Blepharismidae</taxon>
        <taxon>Blepharisma</taxon>
    </lineage>
</organism>
<comment type="caution">
    <text evidence="1">The sequence shown here is derived from an EMBL/GenBank/DDBJ whole genome shotgun (WGS) entry which is preliminary data.</text>
</comment>
<evidence type="ECO:0000313" key="2">
    <source>
        <dbReference type="Proteomes" id="UP001162131"/>
    </source>
</evidence>
<dbReference type="AlphaFoldDB" id="A0AAU9JKM6"/>
<accession>A0AAU9JKM6</accession>
<name>A0AAU9JKM6_9CILI</name>
<gene>
    <name evidence="1" type="ORF">BSTOLATCC_MIC40689</name>
</gene>
<dbReference type="Proteomes" id="UP001162131">
    <property type="component" value="Unassembled WGS sequence"/>
</dbReference>
<dbReference type="EMBL" id="CAJZBQ010000040">
    <property type="protein sequence ID" value="CAG9326258.1"/>
    <property type="molecule type" value="Genomic_DNA"/>
</dbReference>
<protein>
    <submittedName>
        <fullName evidence="1">Uncharacterized protein</fullName>
    </submittedName>
</protein>